<accession>A0AAD1X8L3</accession>
<dbReference type="AlphaFoldDB" id="A0AAD1X8L3"/>
<comment type="caution">
    <text evidence="6">The sequence shown here is derived from an EMBL/GenBank/DDBJ whole genome shotgun (WGS) entry which is preliminary data.</text>
</comment>
<dbReference type="Gene3D" id="3.40.630.10">
    <property type="entry name" value="Zn peptidases"/>
    <property type="match status" value="1"/>
</dbReference>
<dbReference type="Proteomes" id="UP001295684">
    <property type="component" value="Unassembled WGS sequence"/>
</dbReference>
<comment type="similarity">
    <text evidence="1">Belongs to the peptidase M17 family.</text>
</comment>
<evidence type="ECO:0000259" key="5">
    <source>
        <dbReference type="PROSITE" id="PS00631"/>
    </source>
</evidence>
<dbReference type="PANTHER" id="PTHR11963:SF23">
    <property type="entry name" value="CYTOSOL AMINOPEPTIDASE"/>
    <property type="match status" value="1"/>
</dbReference>
<dbReference type="GO" id="GO:0006508">
    <property type="term" value="P:proteolysis"/>
    <property type="evidence" value="ECO:0007669"/>
    <property type="project" value="UniProtKB-KW"/>
</dbReference>
<evidence type="ECO:0000256" key="3">
    <source>
        <dbReference type="ARBA" id="ARBA00022670"/>
    </source>
</evidence>
<dbReference type="GO" id="GO:0030145">
    <property type="term" value="F:manganese ion binding"/>
    <property type="evidence" value="ECO:0007669"/>
    <property type="project" value="InterPro"/>
</dbReference>
<reference evidence="6" key="1">
    <citation type="submission" date="2023-07" db="EMBL/GenBank/DDBJ databases">
        <authorList>
            <consortium name="AG Swart"/>
            <person name="Singh M."/>
            <person name="Singh A."/>
            <person name="Seah K."/>
            <person name="Emmerich C."/>
        </authorList>
    </citation>
    <scope>NUCLEOTIDE SEQUENCE</scope>
    <source>
        <strain evidence="6">DP1</strain>
    </source>
</reference>
<dbReference type="EMBL" id="CAMPGE010008229">
    <property type="protein sequence ID" value="CAI2367134.1"/>
    <property type="molecule type" value="Genomic_DNA"/>
</dbReference>
<keyword evidence="7" id="KW-1185">Reference proteome</keyword>
<evidence type="ECO:0000256" key="4">
    <source>
        <dbReference type="ARBA" id="ARBA00022801"/>
    </source>
</evidence>
<dbReference type="GO" id="GO:0005737">
    <property type="term" value="C:cytoplasm"/>
    <property type="evidence" value="ECO:0007669"/>
    <property type="project" value="InterPro"/>
</dbReference>
<keyword evidence="4" id="KW-0378">Hydrolase</keyword>
<evidence type="ECO:0000313" key="6">
    <source>
        <dbReference type="EMBL" id="CAI2367134.1"/>
    </source>
</evidence>
<dbReference type="PRINTS" id="PR00481">
    <property type="entry name" value="LAMNOPPTDASE"/>
</dbReference>
<feature type="domain" description="Cytosol aminopeptidase" evidence="5">
    <location>
        <begin position="240"/>
        <end position="247"/>
    </location>
</feature>
<dbReference type="SUPFAM" id="SSF53187">
    <property type="entry name" value="Zn-dependent exopeptidases"/>
    <property type="match status" value="1"/>
</dbReference>
<organism evidence="6 7">
    <name type="scientific">Euplotes crassus</name>
    <dbReference type="NCBI Taxonomy" id="5936"/>
    <lineage>
        <taxon>Eukaryota</taxon>
        <taxon>Sar</taxon>
        <taxon>Alveolata</taxon>
        <taxon>Ciliophora</taxon>
        <taxon>Intramacronucleata</taxon>
        <taxon>Spirotrichea</taxon>
        <taxon>Hypotrichia</taxon>
        <taxon>Euplotida</taxon>
        <taxon>Euplotidae</taxon>
        <taxon>Moneuplotes</taxon>
    </lineage>
</organism>
<keyword evidence="2" id="KW-0031">Aminopeptidase</keyword>
<dbReference type="GO" id="GO:0070006">
    <property type="term" value="F:metalloaminopeptidase activity"/>
    <property type="evidence" value="ECO:0007669"/>
    <property type="project" value="InterPro"/>
</dbReference>
<evidence type="ECO:0000256" key="2">
    <source>
        <dbReference type="ARBA" id="ARBA00022438"/>
    </source>
</evidence>
<protein>
    <recommendedName>
        <fullName evidence="5">Cytosol aminopeptidase domain-containing protein</fullName>
    </recommendedName>
</protein>
<evidence type="ECO:0000256" key="1">
    <source>
        <dbReference type="ARBA" id="ARBA00009528"/>
    </source>
</evidence>
<gene>
    <name evidence="6" type="ORF">ECRASSUSDP1_LOCUS8411</name>
</gene>
<proteinExistence type="inferred from homology"/>
<dbReference type="InterPro" id="IPR011356">
    <property type="entry name" value="Leucine_aapep/pepB"/>
</dbReference>
<dbReference type="PANTHER" id="PTHR11963">
    <property type="entry name" value="LEUCINE AMINOPEPTIDASE-RELATED"/>
    <property type="match status" value="1"/>
</dbReference>
<dbReference type="InterPro" id="IPR000819">
    <property type="entry name" value="Peptidase_M17_C"/>
</dbReference>
<name>A0AAD1X8L3_EUPCR</name>
<sequence length="393" mass="44002">MPQKELEQDPPQCSPFYCCVNDASFEFKEGDSCCFPYFCLFCLVEPGSVLSNYKYNKKEDVFSSDLSEEEKREKTVHSQLLENLQFCTPHSLSEAQLREADFYITAAKAALFGRDIINTRGSEADPAFMEEQIRNVAEGLNLFYSVGKSAQSDPRLVSVYYKGNPDSEETNRLLLVLCSLCTVIKKEQQLHLEFEGSNCTCTSFKHCFSFGIAENSIDSKSYKPGDIIKSLKGLTVDIGNTDAEGRLVLADTMTWTQNKFNPSNMINLSTLTGAVQVALGGNIAGIFTNDEKFMSKFKKAGDSIYEQHWHLPIYDDHREDMKSDIANLSNTGKSRFGGSSTAAAFLENFVEKDTKWIHCDITGPAYLDKPFEAMSAHGIGFGIQTLLKMFRDH</sequence>
<dbReference type="PROSITE" id="PS00631">
    <property type="entry name" value="CYTOSOL_AP"/>
    <property type="match status" value="1"/>
</dbReference>
<evidence type="ECO:0000313" key="7">
    <source>
        <dbReference type="Proteomes" id="UP001295684"/>
    </source>
</evidence>
<dbReference type="Pfam" id="PF00883">
    <property type="entry name" value="Peptidase_M17"/>
    <property type="match status" value="1"/>
</dbReference>
<keyword evidence="3" id="KW-0645">Protease</keyword>